<name>A0A7I8W903_9ANNE</name>
<evidence type="ECO:0000256" key="3">
    <source>
        <dbReference type="PROSITE-ProRule" id="PRU00059"/>
    </source>
</evidence>
<proteinExistence type="predicted"/>
<dbReference type="OrthoDB" id="6042339at2759"/>
<protein>
    <submittedName>
        <fullName evidence="8">DgyrCDS12863</fullName>
    </submittedName>
</protein>
<evidence type="ECO:0000256" key="5">
    <source>
        <dbReference type="SAM" id="Phobius"/>
    </source>
</evidence>
<evidence type="ECO:0000259" key="7">
    <source>
        <dbReference type="PROSITE" id="PS01180"/>
    </source>
</evidence>
<keyword evidence="9" id="KW-1185">Reference proteome</keyword>
<keyword evidence="5" id="KW-0472">Membrane</keyword>
<dbReference type="PROSITE" id="PS01180">
    <property type="entry name" value="CUB"/>
    <property type="match status" value="1"/>
</dbReference>
<evidence type="ECO:0000256" key="4">
    <source>
        <dbReference type="SAM" id="MobiDB-lite"/>
    </source>
</evidence>
<keyword evidence="6" id="KW-0732">Signal</keyword>
<comment type="caution">
    <text evidence="3">Lacks conserved residue(s) required for the propagation of feature annotation.</text>
</comment>
<evidence type="ECO:0000313" key="8">
    <source>
        <dbReference type="EMBL" id="CAD5124590.1"/>
    </source>
</evidence>
<sequence length="264" mass="29052">MLILFWFFCINSIFVCLDCQTTCVPSILKATSNIKTFTTPFFESGNYPNNILVCWKISASINHIISLRIIESSIEYDSKCMNDFGVVYDGFTTSSKLLAKWCGSDEKFELKTSSNSALIGFISDENGVTRKGFKIEYVALSSSGQDDGGLTTAVIIVLAIICSVIGIVMIIICVIIFSCIFGCCSTVSSNRQQVMPISDRPIVRNGPDHVTNVLPIAPPAYDELYNNSNSINNNNNNNNINQPTDAPPSYEDSEQRNNTITTIT</sequence>
<feature type="region of interest" description="Disordered" evidence="4">
    <location>
        <begin position="232"/>
        <end position="264"/>
    </location>
</feature>
<dbReference type="Gene3D" id="2.60.120.290">
    <property type="entry name" value="Spermadhesin, CUB domain"/>
    <property type="match status" value="1"/>
</dbReference>
<dbReference type="InterPro" id="IPR000859">
    <property type="entry name" value="CUB_dom"/>
</dbReference>
<dbReference type="AlphaFoldDB" id="A0A7I8W903"/>
<dbReference type="Proteomes" id="UP000549394">
    <property type="component" value="Unassembled WGS sequence"/>
</dbReference>
<dbReference type="InterPro" id="IPR035914">
    <property type="entry name" value="Sperma_CUB_dom_sf"/>
</dbReference>
<feature type="signal peptide" evidence="6">
    <location>
        <begin position="1"/>
        <end position="19"/>
    </location>
</feature>
<evidence type="ECO:0000313" key="9">
    <source>
        <dbReference type="Proteomes" id="UP000549394"/>
    </source>
</evidence>
<reference evidence="8 9" key="1">
    <citation type="submission" date="2020-08" db="EMBL/GenBank/DDBJ databases">
        <authorList>
            <person name="Hejnol A."/>
        </authorList>
    </citation>
    <scope>NUCLEOTIDE SEQUENCE [LARGE SCALE GENOMIC DNA]</scope>
</reference>
<keyword evidence="2" id="KW-1015">Disulfide bond</keyword>
<keyword evidence="5" id="KW-0812">Transmembrane</keyword>
<dbReference type="CDD" id="cd00041">
    <property type="entry name" value="CUB"/>
    <property type="match status" value="1"/>
</dbReference>
<evidence type="ECO:0000256" key="1">
    <source>
        <dbReference type="ARBA" id="ARBA00022737"/>
    </source>
</evidence>
<feature type="compositionally biased region" description="Low complexity" evidence="4">
    <location>
        <begin position="232"/>
        <end position="241"/>
    </location>
</feature>
<gene>
    <name evidence="8" type="ORF">DGYR_LOCUS12110</name>
</gene>
<evidence type="ECO:0000256" key="2">
    <source>
        <dbReference type="ARBA" id="ARBA00023157"/>
    </source>
</evidence>
<feature type="domain" description="CUB" evidence="7">
    <location>
        <begin position="23"/>
        <end position="140"/>
    </location>
</feature>
<comment type="caution">
    <text evidence="8">The sequence shown here is derived from an EMBL/GenBank/DDBJ whole genome shotgun (WGS) entry which is preliminary data.</text>
</comment>
<dbReference type="SUPFAM" id="SSF49854">
    <property type="entry name" value="Spermadhesin, CUB domain"/>
    <property type="match status" value="1"/>
</dbReference>
<evidence type="ECO:0000256" key="6">
    <source>
        <dbReference type="SAM" id="SignalP"/>
    </source>
</evidence>
<feature type="transmembrane region" description="Helical" evidence="5">
    <location>
        <begin position="150"/>
        <end position="183"/>
    </location>
</feature>
<dbReference type="EMBL" id="CAJFCJ010000021">
    <property type="protein sequence ID" value="CAD5124590.1"/>
    <property type="molecule type" value="Genomic_DNA"/>
</dbReference>
<dbReference type="Pfam" id="PF00431">
    <property type="entry name" value="CUB"/>
    <property type="match status" value="1"/>
</dbReference>
<dbReference type="SMART" id="SM00042">
    <property type="entry name" value="CUB"/>
    <property type="match status" value="1"/>
</dbReference>
<feature type="chain" id="PRO_5029717159" evidence="6">
    <location>
        <begin position="20"/>
        <end position="264"/>
    </location>
</feature>
<keyword evidence="5" id="KW-1133">Transmembrane helix</keyword>
<organism evidence="8 9">
    <name type="scientific">Dimorphilus gyrociliatus</name>
    <dbReference type="NCBI Taxonomy" id="2664684"/>
    <lineage>
        <taxon>Eukaryota</taxon>
        <taxon>Metazoa</taxon>
        <taxon>Spiralia</taxon>
        <taxon>Lophotrochozoa</taxon>
        <taxon>Annelida</taxon>
        <taxon>Polychaeta</taxon>
        <taxon>Polychaeta incertae sedis</taxon>
        <taxon>Dinophilidae</taxon>
        <taxon>Dimorphilus</taxon>
    </lineage>
</organism>
<accession>A0A7I8W903</accession>
<dbReference type="PANTHER" id="PTHR24251">
    <property type="entry name" value="OVOCHYMASE-RELATED"/>
    <property type="match status" value="1"/>
</dbReference>
<keyword evidence="1" id="KW-0677">Repeat</keyword>